<gene>
    <name evidence="4" type="ORF">KDI_54690</name>
</gene>
<dbReference type="Pfam" id="PF13561">
    <property type="entry name" value="adh_short_C2"/>
    <property type="match status" value="1"/>
</dbReference>
<dbReference type="InterPro" id="IPR036291">
    <property type="entry name" value="NAD(P)-bd_dom_sf"/>
</dbReference>
<dbReference type="AlphaFoldDB" id="A0A5A5TKT9"/>
<dbReference type="OrthoDB" id="9803333at2"/>
<keyword evidence="5" id="KW-1185">Reference proteome</keyword>
<dbReference type="PRINTS" id="PR00080">
    <property type="entry name" value="SDRFAMILY"/>
</dbReference>
<keyword evidence="2" id="KW-0560">Oxidoreductase</keyword>
<sequence>MELGLQNRVVLVTGSSSGIGRATALAFGREGARVGITYRSQREQAEETARLVIEAGGQAIVVAYDLGSSETITQAVEIIGEQWGRIDVLVNNAVQWGSLEEMSKRFEEVPMSSWKATLDLSLAGVYHTLQHVVPLMRAQGWGRIVNVSSNVAEDGIPGAGAYAAAKAGLHGLTRVLARELGPAGILSNVVMPGFTLTERNRDQFSQEMQAAVAQQTPTGRLTRPEDVAALIVFLGSAANGQVNGEAIRCTGGI</sequence>
<dbReference type="CDD" id="cd05233">
    <property type="entry name" value="SDR_c"/>
    <property type="match status" value="1"/>
</dbReference>
<dbReference type="PRINTS" id="PR00081">
    <property type="entry name" value="GDHRDH"/>
</dbReference>
<dbReference type="GO" id="GO:0032787">
    <property type="term" value="P:monocarboxylic acid metabolic process"/>
    <property type="evidence" value="ECO:0007669"/>
    <property type="project" value="UniProtKB-ARBA"/>
</dbReference>
<dbReference type="FunFam" id="3.40.50.720:FF:000084">
    <property type="entry name" value="Short-chain dehydrogenase reductase"/>
    <property type="match status" value="1"/>
</dbReference>
<dbReference type="SMART" id="SM00822">
    <property type="entry name" value="PKS_KR"/>
    <property type="match status" value="1"/>
</dbReference>
<name>A0A5A5TKT9_9CHLR</name>
<evidence type="ECO:0000256" key="2">
    <source>
        <dbReference type="ARBA" id="ARBA00023002"/>
    </source>
</evidence>
<evidence type="ECO:0000256" key="1">
    <source>
        <dbReference type="ARBA" id="ARBA00006484"/>
    </source>
</evidence>
<organism evidence="4 5">
    <name type="scientific">Dictyobacter arantiisoli</name>
    <dbReference type="NCBI Taxonomy" id="2014874"/>
    <lineage>
        <taxon>Bacteria</taxon>
        <taxon>Bacillati</taxon>
        <taxon>Chloroflexota</taxon>
        <taxon>Ktedonobacteria</taxon>
        <taxon>Ktedonobacterales</taxon>
        <taxon>Dictyobacteraceae</taxon>
        <taxon>Dictyobacter</taxon>
    </lineage>
</organism>
<comment type="similarity">
    <text evidence="1">Belongs to the short-chain dehydrogenases/reductases (SDR) family.</text>
</comment>
<evidence type="ECO:0000313" key="4">
    <source>
        <dbReference type="EMBL" id="GCF11905.1"/>
    </source>
</evidence>
<dbReference type="Gene3D" id="3.40.50.720">
    <property type="entry name" value="NAD(P)-binding Rossmann-like Domain"/>
    <property type="match status" value="1"/>
</dbReference>
<dbReference type="InterPro" id="IPR057326">
    <property type="entry name" value="KR_dom"/>
</dbReference>
<dbReference type="PANTHER" id="PTHR42879">
    <property type="entry name" value="3-OXOACYL-(ACYL-CARRIER-PROTEIN) REDUCTASE"/>
    <property type="match status" value="1"/>
</dbReference>
<dbReference type="PROSITE" id="PS00061">
    <property type="entry name" value="ADH_SHORT"/>
    <property type="match status" value="1"/>
</dbReference>
<evidence type="ECO:0000259" key="3">
    <source>
        <dbReference type="SMART" id="SM00822"/>
    </source>
</evidence>
<dbReference type="EMBL" id="BIXY01000169">
    <property type="protein sequence ID" value="GCF11905.1"/>
    <property type="molecule type" value="Genomic_DNA"/>
</dbReference>
<reference evidence="4 5" key="1">
    <citation type="submission" date="2019-01" db="EMBL/GenBank/DDBJ databases">
        <title>Draft genome sequence of Dictyobacter sp. Uno17.</title>
        <authorList>
            <person name="Wang C.M."/>
            <person name="Zheng Y."/>
            <person name="Sakai Y."/>
            <person name="Abe K."/>
            <person name="Yokota A."/>
            <person name="Yabe S."/>
        </authorList>
    </citation>
    <scope>NUCLEOTIDE SEQUENCE [LARGE SCALE GENOMIC DNA]</scope>
    <source>
        <strain evidence="4 5">Uno17</strain>
    </source>
</reference>
<comment type="caution">
    <text evidence="4">The sequence shown here is derived from an EMBL/GenBank/DDBJ whole genome shotgun (WGS) entry which is preliminary data.</text>
</comment>
<dbReference type="InterPro" id="IPR050259">
    <property type="entry name" value="SDR"/>
</dbReference>
<feature type="domain" description="Ketoreductase" evidence="3">
    <location>
        <begin position="8"/>
        <end position="195"/>
    </location>
</feature>
<dbReference type="SUPFAM" id="SSF51735">
    <property type="entry name" value="NAD(P)-binding Rossmann-fold domains"/>
    <property type="match status" value="1"/>
</dbReference>
<evidence type="ECO:0000313" key="5">
    <source>
        <dbReference type="Proteomes" id="UP000322530"/>
    </source>
</evidence>
<dbReference type="InterPro" id="IPR020904">
    <property type="entry name" value="Sc_DH/Rdtase_CS"/>
</dbReference>
<proteinExistence type="inferred from homology"/>
<dbReference type="InterPro" id="IPR002347">
    <property type="entry name" value="SDR_fam"/>
</dbReference>
<dbReference type="PANTHER" id="PTHR42879:SF2">
    <property type="entry name" value="3-OXOACYL-[ACYL-CARRIER-PROTEIN] REDUCTASE FABG"/>
    <property type="match status" value="1"/>
</dbReference>
<protein>
    <submittedName>
        <fullName evidence="4">Beta-ketoacyl-ACP reductase</fullName>
    </submittedName>
</protein>
<dbReference type="RefSeq" id="WP_149404696.1">
    <property type="nucleotide sequence ID" value="NZ_BIXY01000169.1"/>
</dbReference>
<dbReference type="Proteomes" id="UP000322530">
    <property type="component" value="Unassembled WGS sequence"/>
</dbReference>
<dbReference type="GO" id="GO:0016491">
    <property type="term" value="F:oxidoreductase activity"/>
    <property type="evidence" value="ECO:0007669"/>
    <property type="project" value="UniProtKB-KW"/>
</dbReference>
<accession>A0A5A5TKT9</accession>